<organism evidence="2 3">
    <name type="scientific">Pseudomonas amygdali pv. mori str. 301020</name>
    <dbReference type="NCBI Taxonomy" id="629261"/>
    <lineage>
        <taxon>Bacteria</taxon>
        <taxon>Pseudomonadati</taxon>
        <taxon>Pseudomonadota</taxon>
        <taxon>Gammaproteobacteria</taxon>
        <taxon>Pseudomonadales</taxon>
        <taxon>Pseudomonadaceae</taxon>
        <taxon>Pseudomonas</taxon>
        <taxon>Pseudomonas amygdali</taxon>
    </lineage>
</organism>
<dbReference type="AlphaFoldDB" id="A0A656GM89"/>
<dbReference type="InterPro" id="IPR044048">
    <property type="entry name" value="Big_12"/>
</dbReference>
<evidence type="ECO:0000313" key="2">
    <source>
        <dbReference type="EMBL" id="EGH26669.1"/>
    </source>
</evidence>
<feature type="domain" description="Bacterial Ig-like" evidence="1">
    <location>
        <begin position="2"/>
        <end position="43"/>
    </location>
</feature>
<gene>
    <name evidence="2" type="ORF">PSYMO_36488</name>
</gene>
<feature type="non-terminal residue" evidence="2">
    <location>
        <position position="43"/>
    </location>
</feature>
<dbReference type="Proteomes" id="UP000003465">
    <property type="component" value="Unassembled WGS sequence"/>
</dbReference>
<reference evidence="2 3" key="1">
    <citation type="journal article" date="2011" name="PLoS Pathog.">
        <title>Dynamic evolution of pathogenicity revealed by sequencing and comparative genomics of 19 Pseudomonas syringae isolates.</title>
        <authorList>
            <person name="Baltrus D.A."/>
            <person name="Nishimura M.T."/>
            <person name="Romanchuk A."/>
            <person name="Chang J.H."/>
            <person name="Mukhtar M.S."/>
            <person name="Cherkis K."/>
            <person name="Roach J."/>
            <person name="Grant S.R."/>
            <person name="Jones C.D."/>
            <person name="Dangl J.L."/>
        </authorList>
    </citation>
    <scope>NUCLEOTIDE SEQUENCE [LARGE SCALE GENOMIC DNA]</scope>
    <source>
        <strain evidence="2 3">301020</strain>
    </source>
</reference>
<sequence>MSVGETSLVTITFSEAVSGFNNADLTVENGTLSAVSSSDGGIT</sequence>
<name>A0A656GM89_PSEA0</name>
<accession>A0A656GM89</accession>
<proteinExistence type="predicted"/>
<protein>
    <recommendedName>
        <fullName evidence="1">Bacterial Ig-like domain-containing protein</fullName>
    </recommendedName>
</protein>
<evidence type="ECO:0000313" key="3">
    <source>
        <dbReference type="Proteomes" id="UP000003465"/>
    </source>
</evidence>
<comment type="caution">
    <text evidence="2">The sequence shown here is derived from an EMBL/GenBank/DDBJ whole genome shotgun (WGS) entry which is preliminary data.</text>
</comment>
<dbReference type="Pfam" id="PF19078">
    <property type="entry name" value="Big_12"/>
    <property type="match status" value="1"/>
</dbReference>
<dbReference type="EMBL" id="AEAG01002668">
    <property type="protein sequence ID" value="EGH26669.1"/>
    <property type="molecule type" value="Genomic_DNA"/>
</dbReference>
<evidence type="ECO:0000259" key="1">
    <source>
        <dbReference type="Pfam" id="PF19078"/>
    </source>
</evidence>